<keyword evidence="8" id="KW-0804">Transcription</keyword>
<dbReference type="InterPro" id="IPR008906">
    <property type="entry name" value="HATC_C_dom"/>
</dbReference>
<evidence type="ECO:0000313" key="10">
    <source>
        <dbReference type="EMBL" id="KAE9588007.1"/>
    </source>
</evidence>
<keyword evidence="6" id="KW-0805">Transcription regulation</keyword>
<evidence type="ECO:0000256" key="7">
    <source>
        <dbReference type="ARBA" id="ARBA00023125"/>
    </source>
</evidence>
<dbReference type="SUPFAM" id="SSF53098">
    <property type="entry name" value="Ribonuclease H-like"/>
    <property type="match status" value="1"/>
</dbReference>
<keyword evidence="5" id="KW-0862">Zinc</keyword>
<dbReference type="PANTHER" id="PTHR46481">
    <property type="entry name" value="ZINC FINGER BED DOMAIN-CONTAINING PROTEIN 4"/>
    <property type="match status" value="1"/>
</dbReference>
<dbReference type="GO" id="GO:0009791">
    <property type="term" value="P:post-embryonic development"/>
    <property type="evidence" value="ECO:0007669"/>
    <property type="project" value="UniProtKB-ARBA"/>
</dbReference>
<evidence type="ECO:0000256" key="8">
    <source>
        <dbReference type="ARBA" id="ARBA00023163"/>
    </source>
</evidence>
<dbReference type="InterPro" id="IPR036236">
    <property type="entry name" value="Znf_C2H2_sf"/>
</dbReference>
<comment type="subcellular location">
    <subcellularLocation>
        <location evidence="1">Nucleus</location>
    </subcellularLocation>
</comment>
<dbReference type="Pfam" id="PF05699">
    <property type="entry name" value="Dimer_Tnp_hAT"/>
    <property type="match status" value="1"/>
</dbReference>
<reference evidence="11" key="1">
    <citation type="journal article" date="2020" name="Nat. Commun.">
        <title>Genome sequence of the cluster root forming white lupin.</title>
        <authorList>
            <person name="Hufnagel B."/>
            <person name="Marques A."/>
            <person name="Soriano A."/>
            <person name="Marques L."/>
            <person name="Divol F."/>
            <person name="Doumas P."/>
            <person name="Sallet E."/>
            <person name="Mancinotti D."/>
            <person name="Carrere S."/>
            <person name="Marande W."/>
            <person name="Arribat S."/>
            <person name="Keller J."/>
            <person name="Huneau C."/>
            <person name="Blein T."/>
            <person name="Aime D."/>
            <person name="Laguerre M."/>
            <person name="Taylor J."/>
            <person name="Schubert V."/>
            <person name="Nelson M."/>
            <person name="Geu-Flores F."/>
            <person name="Crespi M."/>
            <person name="Gallardo-Guerrero K."/>
            <person name="Delaux P.-M."/>
            <person name="Salse J."/>
            <person name="Berges H."/>
            <person name="Guyot R."/>
            <person name="Gouzy J."/>
            <person name="Peret B."/>
        </authorList>
    </citation>
    <scope>NUCLEOTIDE SEQUENCE [LARGE SCALE GENOMIC DNA]</scope>
    <source>
        <strain evidence="11">cv. Amiga</strain>
    </source>
</reference>
<comment type="caution">
    <text evidence="10">The sequence shown here is derived from an EMBL/GenBank/DDBJ whole genome shotgun (WGS) entry which is preliminary data.</text>
</comment>
<dbReference type="Pfam" id="PF14372">
    <property type="entry name" value="hAT-like_RNase-H"/>
    <property type="match status" value="1"/>
</dbReference>
<dbReference type="PROSITE" id="PS50808">
    <property type="entry name" value="ZF_BED"/>
    <property type="match status" value="1"/>
</dbReference>
<dbReference type="EMBL" id="WOCE01000022">
    <property type="protein sequence ID" value="KAE9588007.1"/>
    <property type="molecule type" value="Genomic_DNA"/>
</dbReference>
<evidence type="ECO:0000256" key="3">
    <source>
        <dbReference type="ARBA" id="ARBA00022723"/>
    </source>
</evidence>
<dbReference type="InterPro" id="IPR012337">
    <property type="entry name" value="RNaseH-like_sf"/>
</dbReference>
<dbReference type="InterPro" id="IPR025525">
    <property type="entry name" value="hAT-like_transposase_RNase-H"/>
</dbReference>
<evidence type="ECO:0000256" key="9">
    <source>
        <dbReference type="ARBA" id="ARBA00023242"/>
    </source>
</evidence>
<evidence type="ECO:0000313" key="11">
    <source>
        <dbReference type="Proteomes" id="UP000447434"/>
    </source>
</evidence>
<accession>A0A6A5N5S2</accession>
<sequence length="707" mass="80206">MEVNTIVDPLPVSKAQSSARPRKKSIVWEHFTLKTLDPRCSKAYCKQCGKEFAYITDSKQIGTSHLKRHISLGICQKNQSKISASGGDAAAYPQKKRARASPCIASISFDQECCNNNIAKMIILHDYPLHIVEHQGFINFVRTLQPQFNPLSVNTIKGDCVSMYLREKQNLLNLINEIPGRVNLTLDLWTSNQTLAYVFLRGHFIDSDWNLHKPILKVMVLPFLDSDNSLNQAIVSCLSNWHLEGRIFTLALDKFFSNETVIGNLRGHLSVKNPVLLNGQLLSKNCYARVLSRLALDALFAMTETVSKVRESVMYMKSSKYHESKFFELKQQLQVPGMVDLLIDEQNKWDTIYHMLVAACELKEVFACFDAFDPNYKTTLTMDEWKQVETLHTHLKYLYDAANILTVQPCPTANLFFPTVSKLHMQLANATFSQDPFCSSLITPLQVKFDQYWRESCLILAVAVAMDPRYKMKLVESTFAKIFGENAELWIRMVEVGLHELFVEYIIQLLPPSSKNAEEGNGAMLKTELLTLSSSSTTNDDEGDEFMIKVAPLMLTSTATNGDEGNKIKIEACQEGSIDGSLFAAEDELSDIEYYLSDFTGNYQFNSELNEYLEEHLEPNVEEFDVLSWWRVNGLKYPTLSRMASDILSMPVSTVSPESVFDTETRKMDSYRSSLDPMTLEALICTKDWFLHESLPIDLPNGFSSSF</sequence>
<evidence type="ECO:0000256" key="5">
    <source>
        <dbReference type="ARBA" id="ARBA00022833"/>
    </source>
</evidence>
<gene>
    <name evidence="10" type="ORF">Lalb_Chr22g0350821</name>
</gene>
<dbReference type="AlphaFoldDB" id="A0A6A5N5S2"/>
<keyword evidence="3" id="KW-0479">Metal-binding</keyword>
<dbReference type="SMART" id="SM00614">
    <property type="entry name" value="ZnF_BED"/>
    <property type="match status" value="1"/>
</dbReference>
<dbReference type="GO" id="GO:0008270">
    <property type="term" value="F:zinc ion binding"/>
    <property type="evidence" value="ECO:0007669"/>
    <property type="project" value="UniProtKB-KW"/>
</dbReference>
<evidence type="ECO:0000256" key="6">
    <source>
        <dbReference type="ARBA" id="ARBA00023015"/>
    </source>
</evidence>
<dbReference type="Proteomes" id="UP000447434">
    <property type="component" value="Chromosome 22"/>
</dbReference>
<keyword evidence="4" id="KW-0863">Zinc-finger</keyword>
<evidence type="ECO:0000256" key="2">
    <source>
        <dbReference type="ARBA" id="ARBA00011738"/>
    </source>
</evidence>
<name>A0A6A5N5S2_LUPAL</name>
<dbReference type="GO" id="GO:0005634">
    <property type="term" value="C:nucleus"/>
    <property type="evidence" value="ECO:0007669"/>
    <property type="project" value="UniProtKB-SubCell"/>
</dbReference>
<organism evidence="10 11">
    <name type="scientific">Lupinus albus</name>
    <name type="common">White lupine</name>
    <name type="synonym">Lupinus termis</name>
    <dbReference type="NCBI Taxonomy" id="3870"/>
    <lineage>
        <taxon>Eukaryota</taxon>
        <taxon>Viridiplantae</taxon>
        <taxon>Streptophyta</taxon>
        <taxon>Embryophyta</taxon>
        <taxon>Tracheophyta</taxon>
        <taxon>Spermatophyta</taxon>
        <taxon>Magnoliopsida</taxon>
        <taxon>eudicotyledons</taxon>
        <taxon>Gunneridae</taxon>
        <taxon>Pentapetalae</taxon>
        <taxon>rosids</taxon>
        <taxon>fabids</taxon>
        <taxon>Fabales</taxon>
        <taxon>Fabaceae</taxon>
        <taxon>Papilionoideae</taxon>
        <taxon>50 kb inversion clade</taxon>
        <taxon>genistoids sensu lato</taxon>
        <taxon>core genistoids</taxon>
        <taxon>Genisteae</taxon>
        <taxon>Lupinus</taxon>
    </lineage>
</organism>
<proteinExistence type="predicted"/>
<evidence type="ECO:0000256" key="1">
    <source>
        <dbReference type="ARBA" id="ARBA00004123"/>
    </source>
</evidence>
<protein>
    <submittedName>
        <fullName evidence="10">Putative transcription factor/ chromatin remodeling BED-type(Zn) family</fullName>
    </submittedName>
</protein>
<evidence type="ECO:0000256" key="4">
    <source>
        <dbReference type="ARBA" id="ARBA00022771"/>
    </source>
</evidence>
<comment type="subunit">
    <text evidence="2">Homodimer.</text>
</comment>
<dbReference type="InterPro" id="IPR052035">
    <property type="entry name" value="ZnF_BED_domain_contain"/>
</dbReference>
<keyword evidence="7" id="KW-0238">DNA-binding</keyword>
<dbReference type="InterPro" id="IPR003656">
    <property type="entry name" value="Znf_BED"/>
</dbReference>
<keyword evidence="11" id="KW-1185">Reference proteome</keyword>
<dbReference type="OrthoDB" id="2610923at2759"/>
<dbReference type="PANTHER" id="PTHR46481:SF10">
    <property type="entry name" value="ZINC FINGER BED DOMAIN-CONTAINING PROTEIN 39"/>
    <property type="match status" value="1"/>
</dbReference>
<dbReference type="GO" id="GO:0003677">
    <property type="term" value="F:DNA binding"/>
    <property type="evidence" value="ECO:0007669"/>
    <property type="project" value="UniProtKB-KW"/>
</dbReference>
<keyword evidence="9" id="KW-0539">Nucleus</keyword>
<dbReference type="GO" id="GO:0046983">
    <property type="term" value="F:protein dimerization activity"/>
    <property type="evidence" value="ECO:0007669"/>
    <property type="project" value="InterPro"/>
</dbReference>
<dbReference type="SUPFAM" id="SSF57667">
    <property type="entry name" value="beta-beta-alpha zinc fingers"/>
    <property type="match status" value="1"/>
</dbReference>